<gene>
    <name evidence="1" type="ORF">ABR189_14515</name>
</gene>
<sequence length="122" mass="13704">MLKKITSFILLLALVFQCFLQLGVLAYYNFNKAYITNTFCVNKDKPQLHCDGQCYLQKQLQKTGANHPPHDTLAVIEIPAFLVTTTPVLTPSHQLLQVYVLPLQPVRSLFNPGAPFHPPEVA</sequence>
<proteinExistence type="predicted"/>
<comment type="caution">
    <text evidence="1">The sequence shown here is derived from an EMBL/GenBank/DDBJ whole genome shotgun (WGS) entry which is preliminary data.</text>
</comment>
<evidence type="ECO:0008006" key="3">
    <source>
        <dbReference type="Google" id="ProtNLM"/>
    </source>
</evidence>
<keyword evidence="2" id="KW-1185">Reference proteome</keyword>
<dbReference type="EMBL" id="JBEXAC010000002">
    <property type="protein sequence ID" value="MET6998594.1"/>
    <property type="molecule type" value="Genomic_DNA"/>
</dbReference>
<reference evidence="1 2" key="1">
    <citation type="submission" date="2024-06" db="EMBL/GenBank/DDBJ databases">
        <title>Chitinophaga defluvii sp. nov., isolated from municipal sewage.</title>
        <authorList>
            <person name="Zhang L."/>
        </authorList>
    </citation>
    <scope>NUCLEOTIDE SEQUENCE [LARGE SCALE GENOMIC DNA]</scope>
    <source>
        <strain evidence="1 2">H8</strain>
    </source>
</reference>
<accession>A0ABV2T6E6</accession>
<evidence type="ECO:0000313" key="1">
    <source>
        <dbReference type="EMBL" id="MET6998594.1"/>
    </source>
</evidence>
<evidence type="ECO:0000313" key="2">
    <source>
        <dbReference type="Proteomes" id="UP001549749"/>
    </source>
</evidence>
<name>A0ABV2T6E6_9BACT</name>
<protein>
    <recommendedName>
        <fullName evidence="3">Secreted protein</fullName>
    </recommendedName>
</protein>
<dbReference type="Proteomes" id="UP001549749">
    <property type="component" value="Unassembled WGS sequence"/>
</dbReference>
<organism evidence="1 2">
    <name type="scientific">Chitinophaga defluvii</name>
    <dbReference type="NCBI Taxonomy" id="3163343"/>
    <lineage>
        <taxon>Bacteria</taxon>
        <taxon>Pseudomonadati</taxon>
        <taxon>Bacteroidota</taxon>
        <taxon>Chitinophagia</taxon>
        <taxon>Chitinophagales</taxon>
        <taxon>Chitinophagaceae</taxon>
        <taxon>Chitinophaga</taxon>
    </lineage>
</organism>
<dbReference type="RefSeq" id="WP_354661238.1">
    <property type="nucleotide sequence ID" value="NZ_JBEXAC010000002.1"/>
</dbReference>